<feature type="region of interest" description="Disordered" evidence="1">
    <location>
        <begin position="1"/>
        <end position="156"/>
    </location>
</feature>
<gene>
    <name evidence="2" type="ORF">NECAME_16471</name>
</gene>
<proteinExistence type="predicted"/>
<feature type="compositionally biased region" description="Low complexity" evidence="1">
    <location>
        <begin position="115"/>
        <end position="150"/>
    </location>
</feature>
<dbReference type="KEGG" id="nai:NECAME_16471"/>
<dbReference type="AlphaFoldDB" id="W2TW96"/>
<feature type="compositionally biased region" description="Low complexity" evidence="1">
    <location>
        <begin position="80"/>
        <end position="101"/>
    </location>
</feature>
<evidence type="ECO:0000313" key="2">
    <source>
        <dbReference type="EMBL" id="ETN86133.1"/>
    </source>
</evidence>
<evidence type="ECO:0000256" key="1">
    <source>
        <dbReference type="SAM" id="MobiDB-lite"/>
    </source>
</evidence>
<evidence type="ECO:0000313" key="3">
    <source>
        <dbReference type="Proteomes" id="UP000053676"/>
    </source>
</evidence>
<sequence length="356" mass="39176">MHDFTVRSVMGWPSLPRTADKRTQLPRRTTMDSSHINSPSSSPVHSHEAWSSTRKNSREVLSPTRNTGIAPRDAWSPAQRSSLNSATRSSSISRDTSGRSRASLSSMHSPMSFLPTRETSPRSMPSPSSAPCRDPPSSSSEHTSNHSPLSHTGSRATLHSIPIFLSNESVRSDARSSQRDASPAKKAMDSPEEMHKLHQQMALSHVQTLSLVADRLADDMIRGEEPVSRNQLGQLEFSHFVISSPHPMLTKGKSLFYNAVLPRPGSSDYPVTLMIAPCSQYAPLMRHGGSQLFALPGFLELEDQDGSVSKFLHDTGTVNLEGRHTKVVAMPRLNLCSFHSLAAHHLNEVRHSQQQT</sequence>
<dbReference type="PANTHER" id="PTHR37970:SF1">
    <property type="entry name" value="SERINE-RICH ADHESIN FOR PLATELETS"/>
    <property type="match status" value="1"/>
</dbReference>
<accession>W2TW96</accession>
<protein>
    <submittedName>
        <fullName evidence="2">Uncharacterized protein</fullName>
    </submittedName>
</protein>
<organism evidence="2 3">
    <name type="scientific">Necator americanus</name>
    <name type="common">Human hookworm</name>
    <dbReference type="NCBI Taxonomy" id="51031"/>
    <lineage>
        <taxon>Eukaryota</taxon>
        <taxon>Metazoa</taxon>
        <taxon>Ecdysozoa</taxon>
        <taxon>Nematoda</taxon>
        <taxon>Chromadorea</taxon>
        <taxon>Rhabditida</taxon>
        <taxon>Rhabditina</taxon>
        <taxon>Rhabditomorpha</taxon>
        <taxon>Strongyloidea</taxon>
        <taxon>Ancylostomatidae</taxon>
        <taxon>Bunostominae</taxon>
        <taxon>Necator</taxon>
    </lineage>
</organism>
<reference evidence="3" key="1">
    <citation type="journal article" date="2014" name="Nat. Genet.">
        <title>Genome of the human hookworm Necator americanus.</title>
        <authorList>
            <person name="Tang Y.T."/>
            <person name="Gao X."/>
            <person name="Rosa B.A."/>
            <person name="Abubucker S."/>
            <person name="Hallsworth-Pepin K."/>
            <person name="Martin J."/>
            <person name="Tyagi R."/>
            <person name="Heizer E."/>
            <person name="Zhang X."/>
            <person name="Bhonagiri-Palsikar V."/>
            <person name="Minx P."/>
            <person name="Warren W.C."/>
            <person name="Wang Q."/>
            <person name="Zhan B."/>
            <person name="Hotez P.J."/>
            <person name="Sternberg P.W."/>
            <person name="Dougall A."/>
            <person name="Gaze S.T."/>
            <person name="Mulvenna J."/>
            <person name="Sotillo J."/>
            <person name="Ranganathan S."/>
            <person name="Rabelo E.M."/>
            <person name="Wilson R.K."/>
            <person name="Felgner P.L."/>
            <person name="Bethony J."/>
            <person name="Hawdon J.M."/>
            <person name="Gasser R.B."/>
            <person name="Loukas A."/>
            <person name="Mitreva M."/>
        </authorList>
    </citation>
    <scope>NUCLEOTIDE SEQUENCE [LARGE SCALE GENOMIC DNA]</scope>
</reference>
<keyword evidence="3" id="KW-1185">Reference proteome</keyword>
<dbReference type="Proteomes" id="UP000053676">
    <property type="component" value="Unassembled WGS sequence"/>
</dbReference>
<name>W2TW96_NECAM</name>
<dbReference type="OrthoDB" id="6381867at2759"/>
<feature type="compositionally biased region" description="Low complexity" evidence="1">
    <location>
        <begin position="33"/>
        <end position="44"/>
    </location>
</feature>
<dbReference type="EMBL" id="KI657600">
    <property type="protein sequence ID" value="ETN86133.1"/>
    <property type="molecule type" value="Genomic_DNA"/>
</dbReference>
<feature type="compositionally biased region" description="Basic and acidic residues" evidence="1">
    <location>
        <begin position="170"/>
        <end position="195"/>
    </location>
</feature>
<feature type="region of interest" description="Disordered" evidence="1">
    <location>
        <begin position="169"/>
        <end position="195"/>
    </location>
</feature>
<dbReference type="PANTHER" id="PTHR37970">
    <property type="entry name" value="PROTEIN CBG08587"/>
    <property type="match status" value="1"/>
</dbReference>